<keyword evidence="4 6" id="KW-1133">Transmembrane helix</keyword>
<feature type="non-terminal residue" evidence="7">
    <location>
        <position position="1"/>
    </location>
</feature>
<gene>
    <name evidence="7" type="ORF">D6D85_02485</name>
</gene>
<evidence type="ECO:0000313" key="8">
    <source>
        <dbReference type="Proteomes" id="UP000277582"/>
    </source>
</evidence>
<evidence type="ECO:0000256" key="4">
    <source>
        <dbReference type="ARBA" id="ARBA00022989"/>
    </source>
</evidence>
<evidence type="ECO:0008006" key="9">
    <source>
        <dbReference type="Google" id="ProtNLM"/>
    </source>
</evidence>
<sequence length="220" mass="24267">DEGVEKMFRLSVKYSSFIMVPLAASVMIFSPDIIRIFFGRRYSLSPLYLSMFSVNYLLVGLGSLSISPFLSSLGKTKKILIITASNALFFVISSSILIKFFGIPGLIAAQILSNVISLSLGLAIIRSFDASVDLRSSASVYISSFIPAIPVLILGSFIASPVRIILLPIYLLLYISLLPLISLKQRDLDLLREIASRMGMLRRAADLILSYEERIMGMKS</sequence>
<evidence type="ECO:0000313" key="7">
    <source>
        <dbReference type="EMBL" id="RSN77484.1"/>
    </source>
</evidence>
<keyword evidence="5 6" id="KW-0472">Membrane</keyword>
<proteinExistence type="predicted"/>
<keyword evidence="2" id="KW-1003">Cell membrane</keyword>
<evidence type="ECO:0000256" key="3">
    <source>
        <dbReference type="ARBA" id="ARBA00022692"/>
    </source>
</evidence>
<keyword evidence="3 6" id="KW-0812">Transmembrane</keyword>
<dbReference type="EMBL" id="RCOS01000031">
    <property type="protein sequence ID" value="RSN77484.1"/>
    <property type="molecule type" value="Genomic_DNA"/>
</dbReference>
<comment type="caution">
    <text evidence="7">The sequence shown here is derived from an EMBL/GenBank/DDBJ whole genome shotgun (WGS) entry which is preliminary data.</text>
</comment>
<dbReference type="Proteomes" id="UP000277582">
    <property type="component" value="Unassembled WGS sequence"/>
</dbReference>
<feature type="transmembrane region" description="Helical" evidence="6">
    <location>
        <begin position="79"/>
        <end position="101"/>
    </location>
</feature>
<evidence type="ECO:0000256" key="1">
    <source>
        <dbReference type="ARBA" id="ARBA00004651"/>
    </source>
</evidence>
<dbReference type="RefSeq" id="WP_237558720.1">
    <property type="nucleotide sequence ID" value="NZ_RCOS01000031.1"/>
</dbReference>
<keyword evidence="8" id="KW-1185">Reference proteome</keyword>
<feature type="transmembrane region" description="Helical" evidence="6">
    <location>
        <begin position="46"/>
        <end position="67"/>
    </location>
</feature>
<comment type="subcellular location">
    <subcellularLocation>
        <location evidence="1">Cell membrane</location>
        <topology evidence="1">Multi-pass membrane protein</topology>
    </subcellularLocation>
</comment>
<feature type="transmembrane region" description="Helical" evidence="6">
    <location>
        <begin position="140"/>
        <end position="159"/>
    </location>
</feature>
<dbReference type="AlphaFoldDB" id="A0A429GUE2"/>
<reference evidence="7 8" key="1">
    <citation type="submission" date="2018-10" db="EMBL/GenBank/DDBJ databases">
        <title>Co-occurring genomic capacity for anaerobic methane metabolism and dissimilatory sulfite reduction discovered in the Korarchaeota.</title>
        <authorList>
            <person name="Mckay L.J."/>
            <person name="Dlakic M."/>
            <person name="Fields M.W."/>
            <person name="Delmont T.O."/>
            <person name="Eren A.M."/>
            <person name="Jay Z.J."/>
            <person name="Klingelsmith K.B."/>
            <person name="Rusch D.B."/>
            <person name="Inskeep W.P."/>
        </authorList>
    </citation>
    <scope>NUCLEOTIDE SEQUENCE [LARGE SCALE GENOMIC DNA]</scope>
    <source>
        <strain evidence="7 8">MDKW</strain>
    </source>
</reference>
<dbReference type="GO" id="GO:0005886">
    <property type="term" value="C:plasma membrane"/>
    <property type="evidence" value="ECO:0007669"/>
    <property type="project" value="UniProtKB-SubCell"/>
</dbReference>
<evidence type="ECO:0000256" key="6">
    <source>
        <dbReference type="SAM" id="Phobius"/>
    </source>
</evidence>
<protein>
    <recommendedName>
        <fullName evidence="9">Polysaccharide biosynthesis protein C-terminal domain-containing protein</fullName>
    </recommendedName>
</protein>
<dbReference type="PANTHER" id="PTHR30250:SF28">
    <property type="entry name" value="POLYSACCHARIDE BIOSYNTHESIS PROTEIN"/>
    <property type="match status" value="1"/>
</dbReference>
<organism evidence="7 8">
    <name type="scientific">Candidatus Methanodesulfokora washburnensis</name>
    <dbReference type="NCBI Taxonomy" id="2478471"/>
    <lineage>
        <taxon>Archaea</taxon>
        <taxon>Thermoproteota</taxon>
        <taxon>Candidatus Korarchaeia</taxon>
        <taxon>Candidatus Korarchaeia incertae sedis</taxon>
        <taxon>Candidatus Methanodesulfokora</taxon>
    </lineage>
</organism>
<feature type="transmembrane region" description="Helical" evidence="6">
    <location>
        <begin position="165"/>
        <end position="183"/>
    </location>
</feature>
<evidence type="ECO:0000256" key="2">
    <source>
        <dbReference type="ARBA" id="ARBA00022475"/>
    </source>
</evidence>
<dbReference type="InterPro" id="IPR050833">
    <property type="entry name" value="Poly_Biosynth_Transport"/>
</dbReference>
<name>A0A429GUE2_9CREN</name>
<accession>A0A429GUE2</accession>
<feature type="transmembrane region" description="Helical" evidence="6">
    <location>
        <begin position="107"/>
        <end position="128"/>
    </location>
</feature>
<dbReference type="PANTHER" id="PTHR30250">
    <property type="entry name" value="PST FAMILY PREDICTED COLANIC ACID TRANSPORTER"/>
    <property type="match status" value="1"/>
</dbReference>
<feature type="transmembrane region" description="Helical" evidence="6">
    <location>
        <begin position="12"/>
        <end position="34"/>
    </location>
</feature>
<evidence type="ECO:0000256" key="5">
    <source>
        <dbReference type="ARBA" id="ARBA00023136"/>
    </source>
</evidence>